<dbReference type="EMBL" id="CASHSV030000513">
    <property type="protein sequence ID" value="CAJ2667787.1"/>
    <property type="molecule type" value="Genomic_DNA"/>
</dbReference>
<evidence type="ECO:0000313" key="2">
    <source>
        <dbReference type="Proteomes" id="UP001177021"/>
    </source>
</evidence>
<name>A0ACB0LKW4_TRIPR</name>
<sequence>MSSIGARSAEIVVMQKRLKEKMKIMEEERVRKGEVNGDDQNRKVHATSSIAKNKVHPYVALNSA</sequence>
<protein>
    <submittedName>
        <fullName evidence="1">Uncharacterized protein</fullName>
    </submittedName>
</protein>
<proteinExistence type="predicted"/>
<comment type="caution">
    <text evidence="1">The sequence shown here is derived from an EMBL/GenBank/DDBJ whole genome shotgun (WGS) entry which is preliminary data.</text>
</comment>
<organism evidence="1 2">
    <name type="scientific">Trifolium pratense</name>
    <name type="common">Red clover</name>
    <dbReference type="NCBI Taxonomy" id="57577"/>
    <lineage>
        <taxon>Eukaryota</taxon>
        <taxon>Viridiplantae</taxon>
        <taxon>Streptophyta</taxon>
        <taxon>Embryophyta</taxon>
        <taxon>Tracheophyta</taxon>
        <taxon>Spermatophyta</taxon>
        <taxon>Magnoliopsida</taxon>
        <taxon>eudicotyledons</taxon>
        <taxon>Gunneridae</taxon>
        <taxon>Pentapetalae</taxon>
        <taxon>rosids</taxon>
        <taxon>fabids</taxon>
        <taxon>Fabales</taxon>
        <taxon>Fabaceae</taxon>
        <taxon>Papilionoideae</taxon>
        <taxon>50 kb inversion clade</taxon>
        <taxon>NPAAA clade</taxon>
        <taxon>Hologalegina</taxon>
        <taxon>IRL clade</taxon>
        <taxon>Trifolieae</taxon>
        <taxon>Trifolium</taxon>
    </lineage>
</organism>
<reference evidence="1" key="1">
    <citation type="submission" date="2023-10" db="EMBL/GenBank/DDBJ databases">
        <authorList>
            <person name="Rodriguez Cubillos JULIANA M."/>
            <person name="De Vega J."/>
        </authorList>
    </citation>
    <scope>NUCLEOTIDE SEQUENCE</scope>
</reference>
<dbReference type="Proteomes" id="UP001177021">
    <property type="component" value="Unassembled WGS sequence"/>
</dbReference>
<gene>
    <name evidence="1" type="ORF">MILVUS5_LOCUS32314</name>
</gene>
<evidence type="ECO:0000313" key="1">
    <source>
        <dbReference type="EMBL" id="CAJ2667787.1"/>
    </source>
</evidence>
<keyword evidence="2" id="KW-1185">Reference proteome</keyword>
<accession>A0ACB0LKW4</accession>